<name>A0A397UAF3_9GLOM</name>
<dbReference type="OrthoDB" id="10261556at2759"/>
<proteinExistence type="inferred from homology"/>
<dbReference type="SMART" id="SM00490">
    <property type="entry name" value="HELICc"/>
    <property type="match status" value="1"/>
</dbReference>
<dbReference type="PROSITE" id="PS51194">
    <property type="entry name" value="HELICASE_CTER"/>
    <property type="match status" value="1"/>
</dbReference>
<accession>A0A397UAF3</accession>
<dbReference type="Gene3D" id="3.40.50.300">
    <property type="entry name" value="P-loop containing nucleotide triphosphate hydrolases"/>
    <property type="match status" value="1"/>
</dbReference>
<organism evidence="5 6">
    <name type="scientific">Gigaspora rosea</name>
    <dbReference type="NCBI Taxonomy" id="44941"/>
    <lineage>
        <taxon>Eukaryota</taxon>
        <taxon>Fungi</taxon>
        <taxon>Fungi incertae sedis</taxon>
        <taxon>Mucoromycota</taxon>
        <taxon>Glomeromycotina</taxon>
        <taxon>Glomeromycetes</taxon>
        <taxon>Diversisporales</taxon>
        <taxon>Gigasporaceae</taxon>
        <taxon>Gigaspora</taxon>
    </lineage>
</organism>
<dbReference type="SUPFAM" id="SSF52540">
    <property type="entry name" value="P-loop containing nucleoside triphosphate hydrolases"/>
    <property type="match status" value="1"/>
</dbReference>
<evidence type="ECO:0000256" key="2">
    <source>
        <dbReference type="ARBA" id="ARBA00034617"/>
    </source>
</evidence>
<comment type="catalytic activity">
    <reaction evidence="2">
        <text>Couples ATP hydrolysis with the unwinding of duplex DNA by translocating in the 3'-5' direction.</text>
        <dbReference type="EC" id="5.6.2.4"/>
    </reaction>
</comment>
<evidence type="ECO:0000313" key="5">
    <source>
        <dbReference type="EMBL" id="RIB04283.1"/>
    </source>
</evidence>
<dbReference type="InterPro" id="IPR001650">
    <property type="entry name" value="Helicase_C-like"/>
</dbReference>
<dbReference type="InterPro" id="IPR027417">
    <property type="entry name" value="P-loop_NTPase"/>
</dbReference>
<dbReference type="GO" id="GO:0043138">
    <property type="term" value="F:3'-5' DNA helicase activity"/>
    <property type="evidence" value="ECO:0007669"/>
    <property type="project" value="UniProtKB-EC"/>
</dbReference>
<dbReference type="Pfam" id="PF00271">
    <property type="entry name" value="Helicase_C"/>
    <property type="match status" value="1"/>
</dbReference>
<reference evidence="5 6" key="1">
    <citation type="submission" date="2018-06" db="EMBL/GenBank/DDBJ databases">
        <title>Comparative genomics reveals the genomic features of Rhizophagus irregularis, R. cerebriforme, R. diaphanum and Gigaspora rosea, and their symbiotic lifestyle signature.</title>
        <authorList>
            <person name="Morin E."/>
            <person name="San Clemente H."/>
            <person name="Chen E.C.H."/>
            <person name="De La Providencia I."/>
            <person name="Hainaut M."/>
            <person name="Kuo A."/>
            <person name="Kohler A."/>
            <person name="Murat C."/>
            <person name="Tang N."/>
            <person name="Roy S."/>
            <person name="Loubradou J."/>
            <person name="Henrissat B."/>
            <person name="Grigoriev I.V."/>
            <person name="Corradi N."/>
            <person name="Roux C."/>
            <person name="Martin F.M."/>
        </authorList>
    </citation>
    <scope>NUCLEOTIDE SEQUENCE [LARGE SCALE GENOMIC DNA]</scope>
    <source>
        <strain evidence="5 6">DAOM 194757</strain>
    </source>
</reference>
<dbReference type="GO" id="GO:0016787">
    <property type="term" value="F:hydrolase activity"/>
    <property type="evidence" value="ECO:0007669"/>
    <property type="project" value="UniProtKB-KW"/>
</dbReference>
<dbReference type="GO" id="GO:0009378">
    <property type="term" value="F:four-way junction helicase activity"/>
    <property type="evidence" value="ECO:0007669"/>
    <property type="project" value="TreeGrafter"/>
</dbReference>
<comment type="similarity">
    <text evidence="1">Belongs to the helicase family. RecQ subfamily.</text>
</comment>
<keyword evidence="6" id="KW-1185">Reference proteome</keyword>
<dbReference type="STRING" id="44941.A0A397UAF3"/>
<dbReference type="PANTHER" id="PTHR13710:SF149">
    <property type="entry name" value="ATP-DEPENDENT DNA HELICASE TLH2"/>
    <property type="match status" value="1"/>
</dbReference>
<dbReference type="AlphaFoldDB" id="A0A397UAF3"/>
<comment type="caution">
    <text evidence="5">The sequence shown here is derived from an EMBL/GenBank/DDBJ whole genome shotgun (WGS) entry which is preliminary data.</text>
</comment>
<dbReference type="EC" id="5.6.2.4" evidence="3"/>
<dbReference type="Proteomes" id="UP000266673">
    <property type="component" value="Unassembled WGS sequence"/>
</dbReference>
<dbReference type="EMBL" id="QKWP01002212">
    <property type="protein sequence ID" value="RIB04283.1"/>
    <property type="molecule type" value="Genomic_DNA"/>
</dbReference>
<evidence type="ECO:0000256" key="3">
    <source>
        <dbReference type="ARBA" id="ARBA00034808"/>
    </source>
</evidence>
<evidence type="ECO:0000259" key="4">
    <source>
        <dbReference type="PROSITE" id="PS51194"/>
    </source>
</evidence>
<dbReference type="PANTHER" id="PTHR13710">
    <property type="entry name" value="DNA HELICASE RECQ FAMILY MEMBER"/>
    <property type="match status" value="1"/>
</dbReference>
<feature type="domain" description="Helicase C-terminal" evidence="4">
    <location>
        <begin position="43"/>
        <end position="201"/>
    </location>
</feature>
<dbReference type="GO" id="GO:0005634">
    <property type="term" value="C:nucleus"/>
    <property type="evidence" value="ECO:0007669"/>
    <property type="project" value="TreeGrafter"/>
</dbReference>
<sequence length="216" mass="24644">MGQVTCFGSLLLGFNFAQDIIPYKYKGQEHLHANSFYPLFGDLIKDFKSSIRCQSCQTFKKQHSSELCSMCDTFLNLVLLTALMKNQVVSKNIYYGGLNSKDKKNALEKWNDNKTRIMIATTAFGMCLNIPNVRLILHHKFPMTLVELIQLSGHAGRNRQLAKSVIFFDLKDLQINYSIIAGNQSHVGISENAKQQAEKKCWEYWVPSRKGKKQAK</sequence>
<evidence type="ECO:0000313" key="6">
    <source>
        <dbReference type="Proteomes" id="UP000266673"/>
    </source>
</evidence>
<gene>
    <name evidence="5" type="ORF">C2G38_2048562</name>
</gene>
<protein>
    <recommendedName>
        <fullName evidence="3">DNA 3'-5' helicase</fullName>
        <ecNumber evidence="3">5.6.2.4</ecNumber>
    </recommendedName>
</protein>
<dbReference type="GO" id="GO:0000724">
    <property type="term" value="P:double-strand break repair via homologous recombination"/>
    <property type="evidence" value="ECO:0007669"/>
    <property type="project" value="TreeGrafter"/>
</dbReference>
<keyword evidence="5" id="KW-0378">Hydrolase</keyword>
<evidence type="ECO:0000256" key="1">
    <source>
        <dbReference type="ARBA" id="ARBA00005446"/>
    </source>
</evidence>
<dbReference type="GO" id="GO:0005737">
    <property type="term" value="C:cytoplasm"/>
    <property type="evidence" value="ECO:0007669"/>
    <property type="project" value="TreeGrafter"/>
</dbReference>
<dbReference type="GO" id="GO:0005694">
    <property type="term" value="C:chromosome"/>
    <property type="evidence" value="ECO:0007669"/>
    <property type="project" value="TreeGrafter"/>
</dbReference>